<keyword evidence="3" id="KW-1185">Reference proteome</keyword>
<evidence type="ECO:0000313" key="3">
    <source>
        <dbReference type="Proteomes" id="UP001152562"/>
    </source>
</evidence>
<feature type="domain" description="Myb-like" evidence="1">
    <location>
        <begin position="291"/>
        <end position="349"/>
    </location>
</feature>
<dbReference type="EMBL" id="CALOZG010000075">
    <property type="protein sequence ID" value="CAH4036441.1"/>
    <property type="molecule type" value="Genomic_DNA"/>
</dbReference>
<dbReference type="Pfam" id="PF13837">
    <property type="entry name" value="Myb_DNA-bind_4"/>
    <property type="match status" value="1"/>
</dbReference>
<evidence type="ECO:0000313" key="2">
    <source>
        <dbReference type="EMBL" id="CAH4036441.1"/>
    </source>
</evidence>
<dbReference type="Proteomes" id="UP001152562">
    <property type="component" value="Unassembled WGS sequence"/>
</dbReference>
<protein>
    <recommendedName>
        <fullName evidence="1">Myb-like domain-containing protein</fullName>
    </recommendedName>
</protein>
<proteinExistence type="predicted"/>
<feature type="domain" description="Myb-like" evidence="1">
    <location>
        <begin position="766"/>
        <end position="823"/>
    </location>
</feature>
<name>A0A9P0XIP3_PIEBR</name>
<dbReference type="SMART" id="SM00717">
    <property type="entry name" value="SANT"/>
    <property type="match status" value="3"/>
</dbReference>
<feature type="domain" description="Myb-like" evidence="1">
    <location>
        <begin position="636"/>
        <end position="688"/>
    </location>
</feature>
<organism evidence="2 3">
    <name type="scientific">Pieris brassicae</name>
    <name type="common">White butterfly</name>
    <name type="synonym">Large white butterfly</name>
    <dbReference type="NCBI Taxonomy" id="7116"/>
    <lineage>
        <taxon>Eukaryota</taxon>
        <taxon>Metazoa</taxon>
        <taxon>Ecdysozoa</taxon>
        <taxon>Arthropoda</taxon>
        <taxon>Hexapoda</taxon>
        <taxon>Insecta</taxon>
        <taxon>Pterygota</taxon>
        <taxon>Neoptera</taxon>
        <taxon>Endopterygota</taxon>
        <taxon>Lepidoptera</taxon>
        <taxon>Glossata</taxon>
        <taxon>Ditrysia</taxon>
        <taxon>Papilionoidea</taxon>
        <taxon>Pieridae</taxon>
        <taxon>Pierinae</taxon>
        <taxon>Pieris</taxon>
    </lineage>
</organism>
<dbReference type="InterPro" id="IPR001005">
    <property type="entry name" value="SANT/Myb"/>
</dbReference>
<accession>A0A9P0XIP3</accession>
<dbReference type="AlphaFoldDB" id="A0A9P0XIP3"/>
<gene>
    <name evidence="2" type="ORF">PIBRA_LOCUS12236</name>
</gene>
<dbReference type="Gene3D" id="1.10.10.60">
    <property type="entry name" value="Homeodomain-like"/>
    <property type="match status" value="1"/>
</dbReference>
<reference evidence="2" key="1">
    <citation type="submission" date="2022-05" db="EMBL/GenBank/DDBJ databases">
        <authorList>
            <person name="Okamura Y."/>
        </authorList>
    </citation>
    <scope>NUCLEOTIDE SEQUENCE</scope>
</reference>
<comment type="caution">
    <text evidence="2">The sequence shown here is derived from an EMBL/GenBank/DDBJ whole genome shotgun (WGS) entry which is preliminary data.</text>
</comment>
<dbReference type="InterPro" id="IPR044822">
    <property type="entry name" value="Myb_DNA-bind_4"/>
</dbReference>
<evidence type="ECO:0000259" key="1">
    <source>
        <dbReference type="SMART" id="SM00717"/>
    </source>
</evidence>
<sequence>MDLDQLVMKTEIHPNGDILLYYVDDNQQVVESAAGIVENDQQEDIQMISETKYVIEDTGESESADELDLAQASEQFASEQWTDEEIRRLIVFYLDNKETFQSGTAKKKHLWAVACKTMLLGKQPLSCEYKLREFREKYFLIHSEKLKEGSIQWPFYNLCHQAFQDENPIDMYLNVSNKDNESIKKENPIKKSLDTSVEKMLNLYLKYKNIYANNINTKTIWERIARDMNEKDVDYWYKRFLNYKQHYIKMLHKRIYSGDEGIHWSYMRHFDQIFENDEEFQKKFAVVENTPTNEWNETEKTFLCKYYFDCLHEFQDPTIPNDFLWHDVGRLLEKPAENCNEKFNSIKNEHFDKLLEGDYNLPERLTWEIIMDNIIYKETLKDLENNSEVLEDWDTELLDILVQFVYDNINLVKDPVCYYVCLSVITIKLNCGVVSCKNQWDNLVDVYKNILNDKKENPEIQIDWRYIDMFDVIFDYGMDLHLLDGYKKDDEKQSLPAKLEVKKINMKDLEDNYFENIENDDIRFDERGFTTRVKRDIGRAKGIKILEYYLKNKDKFNSPNYKKAALWETLSKEIEISATECAHRFRNFKQIYFNHVQREITKPELPIVWPYFTICKKVFGYRAVKAKLKNHNIVKDTEDWSHQDITKLINFATGNFDDEEKWRWEEIAEVTGHTATACLDKYYELRKCYRKLKTMKSNNPDKRVSWKYFDVMDKIYTRDMVADIKNEVQDDDDFQCLIVIPEGQDISQAQIIYPNEDKAIKSESKSKIIWNRQSKTKLLNLYLKYLMSHEEIIPKQMWKEISLEMDGKSPISCKKMYLLLKNRYRNNEMKYKQIFTKIIPRENKPKAVDLSDEKVEAALNFYLTNIEDFLNPQLKELMWSELAGLISEPADVISKKLNELFATGTPFEDLLKKISEKEMLFKIDASESSVWTDTETERLLTWYLAHLDKFKNPECVRSYLWMEAADILKKSPLDCSNKMMNIRAQYRMMFKENPEKLQKWDFYNLCQRIYGTGKKSDNEL</sequence>